<reference evidence="3" key="1">
    <citation type="submission" date="2016-07" db="EMBL/GenBank/DDBJ databases">
        <title>Nontailed viruses are major unrecognized killers of bacteria in the ocean.</title>
        <authorList>
            <person name="Kauffman K."/>
            <person name="Hussain F."/>
            <person name="Yang J."/>
            <person name="Arevalo P."/>
            <person name="Brown J."/>
            <person name="Cutler M."/>
            <person name="Kelly L."/>
            <person name="Polz M.F."/>
        </authorList>
    </citation>
    <scope>NUCLEOTIDE SEQUENCE [LARGE SCALE GENOMIC DNA]</scope>
    <source>
        <strain evidence="3">10N.261.55.E11</strain>
    </source>
</reference>
<dbReference type="Proteomes" id="UP000235330">
    <property type="component" value="Unassembled WGS sequence"/>
</dbReference>
<evidence type="ECO:0000313" key="4">
    <source>
        <dbReference type="Proteomes" id="UP000244197"/>
    </source>
</evidence>
<reference evidence="2 4" key="3">
    <citation type="submission" date="2017-11" db="EMBL/GenBank/DDBJ databases">
        <title>Population delineation of vibrios coincides with oyster pathogenicity.</title>
        <authorList>
            <person name="Bruto M."/>
            <person name="Labreuche Y."/>
            <person name="James A."/>
            <person name="Piel D."/>
            <person name="Chenivesse S."/>
            <person name="Petton B."/>
            <person name="Polz M.F."/>
            <person name="Le Roux F."/>
        </authorList>
    </citation>
    <scope>NUCLEOTIDE SEQUENCE [LARGE SCALE GENOMIC DNA]</scope>
    <source>
        <strain evidence="2 4">FF_144</strain>
    </source>
</reference>
<evidence type="ECO:0000313" key="1">
    <source>
        <dbReference type="EMBL" id="PMJ63227.1"/>
    </source>
</evidence>
<accession>A0A2N7F8P4</accession>
<reference evidence="1" key="2">
    <citation type="submission" date="2016-07" db="EMBL/GenBank/DDBJ databases">
        <authorList>
            <person name="Wan K."/>
            <person name="Booth B."/>
            <person name="Spirohn K."/>
            <person name="Hao T."/>
            <person name="Hu Y."/>
            <person name="Calderwood M."/>
            <person name="Hill D."/>
            <person name="Mohr S."/>
            <person name="Vidal M."/>
            <person name="Celniker S."/>
            <person name="Perrimon N."/>
        </authorList>
    </citation>
    <scope>NUCLEOTIDE SEQUENCE</scope>
    <source>
        <strain evidence="1">10N.261.55.E11</strain>
    </source>
</reference>
<reference evidence="1" key="4">
    <citation type="journal article" date="2018" name="Nature">
        <title>A major lineage of non-tailed dsDNA viruses as unrecognized killers of marine bacteria.</title>
        <authorList>
            <person name="Kauffman K.M."/>
            <person name="Hussain F.A."/>
            <person name="Yang J."/>
            <person name="Arevalo P."/>
            <person name="Brown J.M."/>
            <person name="Chang W.K."/>
            <person name="VanInsberghe D."/>
            <person name="Elsherbini J."/>
            <person name="Sharma R.S."/>
            <person name="Cutler M.B."/>
            <person name="Kelly L."/>
            <person name="Polz M.F."/>
        </authorList>
    </citation>
    <scope>NUCLEOTIDE SEQUENCE</scope>
    <source>
        <strain evidence="1">10N.261.55.E11</strain>
    </source>
</reference>
<comment type="caution">
    <text evidence="1">The sequence shown here is derived from an EMBL/GenBank/DDBJ whole genome shotgun (WGS) entry which is preliminary data.</text>
</comment>
<dbReference type="AlphaFoldDB" id="A0A2N7F8P4"/>
<dbReference type="Proteomes" id="UP000244197">
    <property type="component" value="Unassembled WGS sequence"/>
</dbReference>
<proteinExistence type="predicted"/>
<evidence type="ECO:0000313" key="2">
    <source>
        <dbReference type="EMBL" id="PTP16357.1"/>
    </source>
</evidence>
<protein>
    <submittedName>
        <fullName evidence="1">Uncharacterized protein</fullName>
    </submittedName>
</protein>
<dbReference type="RefSeq" id="WP_017088003.1">
    <property type="nucleotide sequence ID" value="NZ_CAWNSM010000041.1"/>
</dbReference>
<organism evidence="1 3">
    <name type="scientific">Vibrio splendidus</name>
    <dbReference type="NCBI Taxonomy" id="29497"/>
    <lineage>
        <taxon>Bacteria</taxon>
        <taxon>Pseudomonadati</taxon>
        <taxon>Pseudomonadota</taxon>
        <taxon>Gammaproteobacteria</taxon>
        <taxon>Vibrionales</taxon>
        <taxon>Vibrionaceae</taxon>
        <taxon>Vibrio</taxon>
    </lineage>
</organism>
<gene>
    <name evidence="1" type="ORF">BCU17_22940</name>
    <name evidence="2" type="ORF">CWO07_25985</name>
</gene>
<dbReference type="EMBL" id="PIFK01000128">
    <property type="protein sequence ID" value="PTP16357.1"/>
    <property type="molecule type" value="Genomic_DNA"/>
</dbReference>
<name>A0A2N7F8P4_VIBSP</name>
<evidence type="ECO:0000313" key="3">
    <source>
        <dbReference type="Proteomes" id="UP000235330"/>
    </source>
</evidence>
<dbReference type="EMBL" id="MCWU01000041">
    <property type="protein sequence ID" value="PMJ63227.1"/>
    <property type="molecule type" value="Genomic_DNA"/>
</dbReference>
<sequence>MSRNKKYEDKMKSKGFKKVTLWIPQDRESDVKQAASVMCDYENLTVGVLKDVHTGRMVSMH</sequence>